<comment type="caution">
    <text evidence="2">The sequence shown here is derived from an EMBL/GenBank/DDBJ whole genome shotgun (WGS) entry which is preliminary data.</text>
</comment>
<dbReference type="EMBL" id="MCFK01005512">
    <property type="protein sequence ID" value="RKF60019.1"/>
    <property type="molecule type" value="Genomic_DNA"/>
</dbReference>
<proteinExistence type="predicted"/>
<dbReference type="AlphaFoldDB" id="A0A420HRK8"/>
<keyword evidence="3" id="KW-1185">Reference proteome</keyword>
<feature type="region of interest" description="Disordered" evidence="1">
    <location>
        <begin position="70"/>
        <end position="137"/>
    </location>
</feature>
<dbReference type="SUPFAM" id="SSF140361">
    <property type="entry name" value="MIT domain-like"/>
    <property type="match status" value="1"/>
</dbReference>
<feature type="compositionally biased region" description="Basic and acidic residues" evidence="1">
    <location>
        <begin position="369"/>
        <end position="379"/>
    </location>
</feature>
<dbReference type="PANTHER" id="PTHR40130:SF1">
    <property type="entry name" value="SPINDLE POLE BODY-ASSOCIATED PROTEIN CUT12 DOMAIN-CONTAINING PROTEIN"/>
    <property type="match status" value="1"/>
</dbReference>
<feature type="compositionally biased region" description="Polar residues" evidence="1">
    <location>
        <begin position="70"/>
        <end position="97"/>
    </location>
</feature>
<accession>A0A420HRK8</accession>
<dbReference type="PANTHER" id="PTHR40130">
    <property type="entry name" value="EXPRESSED PROTEIN"/>
    <property type="match status" value="1"/>
</dbReference>
<dbReference type="STRING" id="212602.A0A420HRK8"/>
<evidence type="ECO:0000256" key="1">
    <source>
        <dbReference type="SAM" id="MobiDB-lite"/>
    </source>
</evidence>
<organism evidence="2 3">
    <name type="scientific">Erysiphe neolycopersici</name>
    <dbReference type="NCBI Taxonomy" id="212602"/>
    <lineage>
        <taxon>Eukaryota</taxon>
        <taxon>Fungi</taxon>
        <taxon>Dikarya</taxon>
        <taxon>Ascomycota</taxon>
        <taxon>Pezizomycotina</taxon>
        <taxon>Leotiomycetes</taxon>
        <taxon>Erysiphales</taxon>
        <taxon>Erysiphaceae</taxon>
        <taxon>Erysiphe</taxon>
    </lineage>
</organism>
<sequence length="510" mass="57098">MENSPLTLAYDYARAASAATQASDLDLAISQHTLAANEFSKAAKITVSVEAIRTLHLLERHHQRLSQVIRPTSESNTSNSVDQEIQKAVTKQSNTPTVIAGLRSTKSDLAARSSSPLQTTQALRQSQRPPPRDLSSSIASNLATARGIRANYTMQSLSLSASRNQGLASPETLFRRDGRKSIVPTISEYPNSVYSTSNVSSRKNEVNPETIDLVQNLGRDEGFSRFYSTFENIVSKLTAPLAFAGLPLTIDESLLPVESSNPKLPGNRLSSKEQAPMDELDLTKYFSRAALRASTRDEYGVSDSFYVVPITGHTVSYAHILSFDQKEKRRLAVSRIPDNPDAITDLNDDEDFVDARETPMPLTTSTQRETSKELSSREKDNKIEELTMENASLKTAIDKLSRRLHTFEVSAQYNSMALAESMRMMRDFSPARKETDKGTKSEIYRDDKSLQQRVRELEEILRVKVKENDHLKKDNEKLMGIVTRYRERWEKLKEGAKSRREGKDGGTIET</sequence>
<dbReference type="Gene3D" id="1.20.58.80">
    <property type="entry name" value="Phosphotransferase system, lactose/cellobiose-type IIA subunit"/>
    <property type="match status" value="1"/>
</dbReference>
<dbReference type="OrthoDB" id="3197614at2759"/>
<name>A0A420HRK8_9PEZI</name>
<evidence type="ECO:0008006" key="4">
    <source>
        <dbReference type="Google" id="ProtNLM"/>
    </source>
</evidence>
<gene>
    <name evidence="2" type="ORF">OnM2_055008</name>
</gene>
<evidence type="ECO:0000313" key="2">
    <source>
        <dbReference type="EMBL" id="RKF60019.1"/>
    </source>
</evidence>
<feature type="compositionally biased region" description="Polar residues" evidence="1">
    <location>
        <begin position="112"/>
        <end position="127"/>
    </location>
</feature>
<feature type="region of interest" description="Disordered" evidence="1">
    <location>
        <begin position="356"/>
        <end position="379"/>
    </location>
</feature>
<evidence type="ECO:0000313" key="3">
    <source>
        <dbReference type="Proteomes" id="UP000286134"/>
    </source>
</evidence>
<dbReference type="Proteomes" id="UP000286134">
    <property type="component" value="Unassembled WGS sequence"/>
</dbReference>
<protein>
    <recommendedName>
        <fullName evidence="4">MIT domain-containing protein</fullName>
    </recommendedName>
</protein>
<reference evidence="2 3" key="1">
    <citation type="journal article" date="2018" name="BMC Genomics">
        <title>Comparative genome analyses reveal sequence features reflecting distinct modes of host-adaptation between dicot and monocot powdery mildew.</title>
        <authorList>
            <person name="Wu Y."/>
            <person name="Ma X."/>
            <person name="Pan Z."/>
            <person name="Kale S.D."/>
            <person name="Song Y."/>
            <person name="King H."/>
            <person name="Zhang Q."/>
            <person name="Presley C."/>
            <person name="Deng X."/>
            <person name="Wei C.I."/>
            <person name="Xiao S."/>
        </authorList>
    </citation>
    <scope>NUCLEOTIDE SEQUENCE [LARGE SCALE GENOMIC DNA]</scope>
    <source>
        <strain evidence="2">UMSG2</strain>
    </source>
</reference>